<sequence>MKSFSKRVFFILNIFFYLFLLNLAGCNPDALTGELRLRLDKFSEFVKQPVGTERKGDEVNVRGMAWHLEAAIIELDTAKYLRVYLCCLNNCKIGEFC</sequence>
<organism evidence="2 3">
    <name type="scientific">Globodera rostochiensis</name>
    <name type="common">Golden nematode worm</name>
    <name type="synonym">Heterodera rostochiensis</name>
    <dbReference type="NCBI Taxonomy" id="31243"/>
    <lineage>
        <taxon>Eukaryota</taxon>
        <taxon>Metazoa</taxon>
        <taxon>Ecdysozoa</taxon>
        <taxon>Nematoda</taxon>
        <taxon>Chromadorea</taxon>
        <taxon>Rhabditida</taxon>
        <taxon>Tylenchina</taxon>
        <taxon>Tylenchomorpha</taxon>
        <taxon>Tylenchoidea</taxon>
        <taxon>Heteroderidae</taxon>
        <taxon>Heteroderinae</taxon>
        <taxon>Globodera</taxon>
    </lineage>
</organism>
<evidence type="ECO:0000256" key="1">
    <source>
        <dbReference type="SAM" id="SignalP"/>
    </source>
</evidence>
<accession>A0A914IBX5</accession>
<dbReference type="AlphaFoldDB" id="A0A914IBX5"/>
<feature type="chain" id="PRO_5037714247" evidence="1">
    <location>
        <begin position="27"/>
        <end position="97"/>
    </location>
</feature>
<feature type="signal peptide" evidence="1">
    <location>
        <begin position="1"/>
        <end position="26"/>
    </location>
</feature>
<reference evidence="3" key="1">
    <citation type="submission" date="2022-11" db="UniProtKB">
        <authorList>
            <consortium name="WormBaseParasite"/>
        </authorList>
    </citation>
    <scope>IDENTIFICATION</scope>
</reference>
<dbReference type="WBParaSite" id="Gr19_v10_g9188.t1">
    <property type="protein sequence ID" value="Gr19_v10_g9188.t1"/>
    <property type="gene ID" value="Gr19_v10_g9188"/>
</dbReference>
<evidence type="ECO:0000313" key="2">
    <source>
        <dbReference type="Proteomes" id="UP000887572"/>
    </source>
</evidence>
<proteinExistence type="predicted"/>
<dbReference type="Proteomes" id="UP000887572">
    <property type="component" value="Unplaced"/>
</dbReference>
<keyword evidence="2" id="KW-1185">Reference proteome</keyword>
<evidence type="ECO:0000313" key="3">
    <source>
        <dbReference type="WBParaSite" id="Gr19_v10_g9188.t1"/>
    </source>
</evidence>
<name>A0A914IBX5_GLORO</name>
<keyword evidence="1" id="KW-0732">Signal</keyword>
<protein>
    <submittedName>
        <fullName evidence="3">Uncharacterized protein</fullName>
    </submittedName>
</protein>